<keyword evidence="3" id="KW-1185">Reference proteome</keyword>
<gene>
    <name evidence="2" type="ORF">Cch01nite_21550</name>
</gene>
<name>A0A919P128_9CELL</name>
<dbReference type="EMBL" id="BONK01000006">
    <property type="protein sequence ID" value="GIG21431.1"/>
    <property type="molecule type" value="Genomic_DNA"/>
</dbReference>
<reference evidence="2" key="1">
    <citation type="submission" date="2021-01" db="EMBL/GenBank/DDBJ databases">
        <title>Whole genome shotgun sequence of Cellulomonas chitinilytica NBRC 110799.</title>
        <authorList>
            <person name="Komaki H."/>
            <person name="Tamura T."/>
        </authorList>
    </citation>
    <scope>NUCLEOTIDE SEQUENCE</scope>
    <source>
        <strain evidence="2">NBRC 110799</strain>
    </source>
</reference>
<comment type="caution">
    <text evidence="2">The sequence shown here is derived from an EMBL/GenBank/DDBJ whole genome shotgun (WGS) entry which is preliminary data.</text>
</comment>
<dbReference type="AlphaFoldDB" id="A0A919P128"/>
<protein>
    <submittedName>
        <fullName evidence="2">Uncharacterized protein</fullName>
    </submittedName>
</protein>
<organism evidence="2 3">
    <name type="scientific">Cellulomonas chitinilytica</name>
    <dbReference type="NCBI Taxonomy" id="398759"/>
    <lineage>
        <taxon>Bacteria</taxon>
        <taxon>Bacillati</taxon>
        <taxon>Actinomycetota</taxon>
        <taxon>Actinomycetes</taxon>
        <taxon>Micrococcales</taxon>
        <taxon>Cellulomonadaceae</taxon>
        <taxon>Cellulomonas</taxon>
    </lineage>
</organism>
<evidence type="ECO:0000256" key="1">
    <source>
        <dbReference type="SAM" id="MobiDB-lite"/>
    </source>
</evidence>
<accession>A0A919P128</accession>
<dbReference type="Proteomes" id="UP000632740">
    <property type="component" value="Unassembled WGS sequence"/>
</dbReference>
<proteinExistence type="predicted"/>
<sequence>MTTQPPRGWSVCEPGAVTTSGDGEPALRAEVARWSAALREVEVLEPWLTESHWDEHYWDDVAEQVADDPRSRADARGARDALEDALRRAFPGASLVSENGLYRDRLGERLDRVVGLVVSRRSADRRPPRSW</sequence>
<feature type="region of interest" description="Disordered" evidence="1">
    <location>
        <begin position="1"/>
        <end position="23"/>
    </location>
</feature>
<evidence type="ECO:0000313" key="2">
    <source>
        <dbReference type="EMBL" id="GIG21431.1"/>
    </source>
</evidence>
<evidence type="ECO:0000313" key="3">
    <source>
        <dbReference type="Proteomes" id="UP000632740"/>
    </source>
</evidence>